<keyword evidence="6" id="KW-1185">Reference proteome</keyword>
<evidence type="ECO:0000256" key="4">
    <source>
        <dbReference type="ARBA" id="ARBA00022801"/>
    </source>
</evidence>
<dbReference type="Proteomes" id="UP000190135">
    <property type="component" value="Unassembled WGS sequence"/>
</dbReference>
<dbReference type="EMBL" id="FUXL01000011">
    <property type="protein sequence ID" value="SKA27845.1"/>
    <property type="molecule type" value="Genomic_DNA"/>
</dbReference>
<accession>A0A1T4SI67</accession>
<evidence type="ECO:0000256" key="3">
    <source>
        <dbReference type="ARBA" id="ARBA00022750"/>
    </source>
</evidence>
<evidence type="ECO:0000256" key="2">
    <source>
        <dbReference type="ARBA" id="ARBA00022670"/>
    </source>
</evidence>
<dbReference type="Pfam" id="PF01750">
    <property type="entry name" value="HycI"/>
    <property type="match status" value="1"/>
</dbReference>
<dbReference type="PANTHER" id="PTHR30302:SF1">
    <property type="entry name" value="HYDROGENASE 2 MATURATION PROTEASE"/>
    <property type="match status" value="1"/>
</dbReference>
<proteinExistence type="inferred from homology"/>
<keyword evidence="4" id="KW-0378">Hydrolase</keyword>
<keyword evidence="2 5" id="KW-0645">Protease</keyword>
<dbReference type="InterPro" id="IPR000671">
    <property type="entry name" value="Peptidase_A31"/>
</dbReference>
<dbReference type="PANTHER" id="PTHR30302">
    <property type="entry name" value="HYDROGENASE 1 MATURATION PROTEASE"/>
    <property type="match status" value="1"/>
</dbReference>
<dbReference type="NCBIfam" id="TIGR00072">
    <property type="entry name" value="hydrog_prot"/>
    <property type="match status" value="1"/>
</dbReference>
<evidence type="ECO:0000313" key="5">
    <source>
        <dbReference type="EMBL" id="SKA27845.1"/>
    </source>
</evidence>
<comment type="similarity">
    <text evidence="1">Belongs to the peptidase A31 family.</text>
</comment>
<dbReference type="GO" id="GO:0004190">
    <property type="term" value="F:aspartic-type endopeptidase activity"/>
    <property type="evidence" value="ECO:0007669"/>
    <property type="project" value="UniProtKB-KW"/>
</dbReference>
<gene>
    <name evidence="5" type="ORF">SAMN05428963_11121</name>
</gene>
<dbReference type="CDD" id="cd00518">
    <property type="entry name" value="H2MP"/>
    <property type="match status" value="1"/>
</dbReference>
<reference evidence="5 6" key="1">
    <citation type="submission" date="2017-02" db="EMBL/GenBank/DDBJ databases">
        <authorList>
            <person name="Peterson S.W."/>
        </authorList>
    </citation>
    <scope>NUCLEOTIDE SEQUENCE [LARGE SCALE GENOMIC DNA]</scope>
    <source>
        <strain evidence="5 6">USBA 369</strain>
    </source>
</reference>
<evidence type="ECO:0000256" key="1">
    <source>
        <dbReference type="ARBA" id="ARBA00006814"/>
    </source>
</evidence>
<dbReference type="STRING" id="1365950.SAMN05428963_11121"/>
<organism evidence="5 6">
    <name type="scientific">Consotaella salsifontis</name>
    <dbReference type="NCBI Taxonomy" id="1365950"/>
    <lineage>
        <taxon>Bacteria</taxon>
        <taxon>Pseudomonadati</taxon>
        <taxon>Pseudomonadota</taxon>
        <taxon>Alphaproteobacteria</taxon>
        <taxon>Hyphomicrobiales</taxon>
        <taxon>Aurantimonadaceae</taxon>
        <taxon>Consotaella</taxon>
    </lineage>
</organism>
<sequence length="170" mass="17757">MSGSDVAAHEVRGRDLGSGLAQLIIGVGNRFRGDDAAGPLVGEALAARGFEVEEHAGEGASLMELWRGRSHVVLIDATRSGAAPGTIIRFDAALQSVPTGIFHYSTHEFSVAEAIETARLLDWLPNSLRVFGIEGAAWDYGAPVSAPVAAAVERLANEIADLLAADTGPR</sequence>
<dbReference type="InterPro" id="IPR023430">
    <property type="entry name" value="Pept_HybD-like_dom_sf"/>
</dbReference>
<keyword evidence="3" id="KW-0064">Aspartyl protease</keyword>
<dbReference type="SUPFAM" id="SSF53163">
    <property type="entry name" value="HybD-like"/>
    <property type="match status" value="1"/>
</dbReference>
<name>A0A1T4SI67_9HYPH</name>
<protein>
    <submittedName>
        <fullName evidence="5">Hydrogenase maturation protease</fullName>
    </submittedName>
</protein>
<dbReference type="AlphaFoldDB" id="A0A1T4SI67"/>
<dbReference type="GO" id="GO:0008047">
    <property type="term" value="F:enzyme activator activity"/>
    <property type="evidence" value="ECO:0007669"/>
    <property type="project" value="InterPro"/>
</dbReference>
<dbReference type="GO" id="GO:0016485">
    <property type="term" value="P:protein processing"/>
    <property type="evidence" value="ECO:0007669"/>
    <property type="project" value="TreeGrafter"/>
</dbReference>
<dbReference type="Gene3D" id="3.40.50.1450">
    <property type="entry name" value="HybD-like"/>
    <property type="match status" value="1"/>
</dbReference>
<evidence type="ECO:0000313" key="6">
    <source>
        <dbReference type="Proteomes" id="UP000190135"/>
    </source>
</evidence>